<dbReference type="EMBL" id="FNEG01000006">
    <property type="protein sequence ID" value="SDJ54738.1"/>
    <property type="molecule type" value="Genomic_DNA"/>
</dbReference>
<dbReference type="STRING" id="445960.SAMN05421542_3759"/>
<evidence type="ECO:0000313" key="4">
    <source>
        <dbReference type="Proteomes" id="UP000199426"/>
    </source>
</evidence>
<evidence type="ECO:0000313" key="5">
    <source>
        <dbReference type="Proteomes" id="UP000251670"/>
    </source>
</evidence>
<accession>A0A2X2X2V1</accession>
<feature type="chain" id="PRO_5017030532" description="Hep_Hag" evidence="1">
    <location>
        <begin position="22"/>
        <end position="384"/>
    </location>
</feature>
<keyword evidence="1" id="KW-0732">Signal</keyword>
<sequence>MKNKLFTLALLSVGVSISAQVGINVGQPQASLDVMGFPSDANKLDGVIAPRLTGVQLKAKNYTAAQTGAIVYVTVVEAAPNGQTVNVIAPGYYYFDGSKWGNLNADWRTVGNSGTVATSSTLGTDISTGNYLGTSDGQNLVLATQKNVKAILDVDGTLQGGNANDASGPYAAFSWGSNNTTNSTSSNVAIGRNNTATAINANFPALAIGANNSATSGAKIIGNLNTATGANHLVFGNSNTVSGVAGLTIGNQHNNKGGIAIGSGNTVDPNSIAVGSASSAVGGKAYVIGFSGTANSGQTVYANGTQVFFNENNAATTNVGINMVPNSTNFADLEVSKAIQIRANARPTCDASNAGTIIYEVSSSVGNFVGCRQTGASAFIWQIL</sequence>
<dbReference type="EMBL" id="UAWB01000012">
    <property type="protein sequence ID" value="SQB46247.1"/>
    <property type="molecule type" value="Genomic_DNA"/>
</dbReference>
<organism evidence="3 5">
    <name type="scientific">Chryseobacterium jejuense</name>
    <dbReference type="NCBI Taxonomy" id="445960"/>
    <lineage>
        <taxon>Bacteria</taxon>
        <taxon>Pseudomonadati</taxon>
        <taxon>Bacteroidota</taxon>
        <taxon>Flavobacteriia</taxon>
        <taxon>Flavobacteriales</taxon>
        <taxon>Weeksellaceae</taxon>
        <taxon>Chryseobacterium group</taxon>
        <taxon>Chryseobacterium</taxon>
    </lineage>
</organism>
<dbReference type="RefSeq" id="WP_089738160.1">
    <property type="nucleotide sequence ID" value="NZ_FNEG01000006.1"/>
</dbReference>
<evidence type="ECO:0000313" key="2">
    <source>
        <dbReference type="EMBL" id="SDJ54738.1"/>
    </source>
</evidence>
<dbReference type="Proteomes" id="UP000251670">
    <property type="component" value="Unassembled WGS sequence"/>
</dbReference>
<reference evidence="2 4" key="1">
    <citation type="submission" date="2016-10" db="EMBL/GenBank/DDBJ databases">
        <authorList>
            <person name="Varghese N."/>
            <person name="Submissions S."/>
        </authorList>
    </citation>
    <scope>NUCLEOTIDE SEQUENCE [LARGE SCALE GENOMIC DNA]</scope>
    <source>
        <strain evidence="2 4">DSM 19299</strain>
    </source>
</reference>
<evidence type="ECO:0000256" key="1">
    <source>
        <dbReference type="SAM" id="SignalP"/>
    </source>
</evidence>
<dbReference type="Gene3D" id="2.150.10.10">
    <property type="entry name" value="Serralysin-like metalloprotease, C-terminal"/>
    <property type="match status" value="1"/>
</dbReference>
<reference evidence="3 5" key="2">
    <citation type="submission" date="2018-06" db="EMBL/GenBank/DDBJ databases">
        <authorList>
            <consortium name="Pathogen Informatics"/>
            <person name="Doyle S."/>
        </authorList>
    </citation>
    <scope>NUCLEOTIDE SEQUENCE [LARGE SCALE GENOMIC DNA]</scope>
    <source>
        <strain evidence="3 5">NCTC13492</strain>
    </source>
</reference>
<dbReference type="Proteomes" id="UP000199426">
    <property type="component" value="Unassembled WGS sequence"/>
</dbReference>
<gene>
    <name evidence="3" type="ORF">NCTC13492_03311</name>
    <name evidence="2" type="ORF">SAMN05421542_3759</name>
</gene>
<protein>
    <recommendedName>
        <fullName evidence="6">Hep_Hag</fullName>
    </recommendedName>
</protein>
<proteinExistence type="predicted"/>
<keyword evidence="4" id="KW-1185">Reference proteome</keyword>
<name>A0A2X2X2V1_CHRJE</name>
<dbReference type="InterPro" id="IPR011049">
    <property type="entry name" value="Serralysin-like_metalloprot_C"/>
</dbReference>
<evidence type="ECO:0000313" key="3">
    <source>
        <dbReference type="EMBL" id="SQB46247.1"/>
    </source>
</evidence>
<evidence type="ECO:0008006" key="6">
    <source>
        <dbReference type="Google" id="ProtNLM"/>
    </source>
</evidence>
<feature type="signal peptide" evidence="1">
    <location>
        <begin position="1"/>
        <end position="21"/>
    </location>
</feature>
<dbReference type="OrthoDB" id="1255557at2"/>
<dbReference type="AlphaFoldDB" id="A0A2X2X2V1"/>